<evidence type="ECO:0000313" key="2">
    <source>
        <dbReference type="Proteomes" id="UP001177140"/>
    </source>
</evidence>
<dbReference type="PANTHER" id="PTHR35460">
    <property type="entry name" value="TRNA LIGASE 1"/>
    <property type="match status" value="1"/>
</dbReference>
<dbReference type="Proteomes" id="UP001177140">
    <property type="component" value="Unassembled WGS sequence"/>
</dbReference>
<dbReference type="AlphaFoldDB" id="A0AA41SBG2"/>
<dbReference type="EMBL" id="JAJJMA010130814">
    <property type="protein sequence ID" value="MCL7033119.1"/>
    <property type="molecule type" value="Genomic_DNA"/>
</dbReference>
<accession>A0AA41SBG2</accession>
<evidence type="ECO:0000313" key="1">
    <source>
        <dbReference type="EMBL" id="MCL7033119.1"/>
    </source>
</evidence>
<sequence length="234" mass="26837">EMQSISPVPLKEKFQISLGIKATIMYIRNARIQFEDVKFSVVPGTINFIAHELSQFTISEHITGDWSIHDPQSCIYFYPNFMPKIKINESRQTLITIWRLIQHLQVTWHTAHCSMQLLLKSLMYRQSQFKLHFCNPHFSLCLLNLHVMALLGDGFTYFVLTAVTEFGNGKLKFYSTLDIIAFGRKWRLPTNHVWLFSTTKSVSSFFAAYDALCEEGTGTSVCKALDEVADISVP</sequence>
<dbReference type="InterPro" id="IPR038837">
    <property type="entry name" value="tRNA_ligase_1"/>
</dbReference>
<keyword evidence="2" id="KW-1185">Reference proteome</keyword>
<reference evidence="1" key="1">
    <citation type="submission" date="2022-03" db="EMBL/GenBank/DDBJ databases">
        <title>A functionally conserved STORR gene fusion in Papaver species that diverged 16.8 million years ago.</title>
        <authorList>
            <person name="Catania T."/>
        </authorList>
    </citation>
    <scope>NUCLEOTIDE SEQUENCE</scope>
    <source>
        <strain evidence="1">S-191538</strain>
    </source>
</reference>
<comment type="caution">
    <text evidence="1">The sequence shown here is derived from an EMBL/GenBank/DDBJ whole genome shotgun (WGS) entry which is preliminary data.</text>
</comment>
<proteinExistence type="predicted"/>
<dbReference type="GO" id="GO:0006388">
    <property type="term" value="P:tRNA splicing, via endonucleolytic cleavage and ligation"/>
    <property type="evidence" value="ECO:0007669"/>
    <property type="project" value="InterPro"/>
</dbReference>
<dbReference type="PANTHER" id="PTHR35460:SF1">
    <property type="entry name" value="TRNA LIGASE 1"/>
    <property type="match status" value="1"/>
</dbReference>
<organism evidence="1 2">
    <name type="scientific">Papaver nudicaule</name>
    <name type="common">Iceland poppy</name>
    <dbReference type="NCBI Taxonomy" id="74823"/>
    <lineage>
        <taxon>Eukaryota</taxon>
        <taxon>Viridiplantae</taxon>
        <taxon>Streptophyta</taxon>
        <taxon>Embryophyta</taxon>
        <taxon>Tracheophyta</taxon>
        <taxon>Spermatophyta</taxon>
        <taxon>Magnoliopsida</taxon>
        <taxon>Ranunculales</taxon>
        <taxon>Papaveraceae</taxon>
        <taxon>Papaveroideae</taxon>
        <taxon>Papaver</taxon>
    </lineage>
</organism>
<name>A0AA41SBG2_PAPNU</name>
<dbReference type="GO" id="GO:0003972">
    <property type="term" value="F:RNA ligase (ATP) activity"/>
    <property type="evidence" value="ECO:0007669"/>
    <property type="project" value="InterPro"/>
</dbReference>
<protein>
    <submittedName>
        <fullName evidence="1">Uncharacterized protein</fullName>
    </submittedName>
</protein>
<feature type="non-terminal residue" evidence="1">
    <location>
        <position position="1"/>
    </location>
</feature>
<feature type="non-terminal residue" evidence="1">
    <location>
        <position position="234"/>
    </location>
</feature>
<gene>
    <name evidence="1" type="ORF">MKW94_011079</name>
</gene>